<sequence>MVAPAAAPRVREVVEPAVTAAGLLLEGLHVAGAGSRTVVRVVVDQTAEDERELDLDRIGEVTQAVSDALDATDVLPDAYTLEVSSPGVDRPLTEPRHWRRAVGRSVTLVRADGTVVAGRLTEVGAGAAPDVVVVPVTDPGKGRRPKEGAPVAVPWPDVRSGRVEVDLSGAAGQDDDVETED</sequence>
<accession>A0A4P7SJR8</accession>
<organism evidence="6 7">
    <name type="scientific">Cellulomonas shaoxiangyii</name>
    <dbReference type="NCBI Taxonomy" id="2566013"/>
    <lineage>
        <taxon>Bacteria</taxon>
        <taxon>Bacillati</taxon>
        <taxon>Actinomycetota</taxon>
        <taxon>Actinomycetes</taxon>
        <taxon>Micrococcales</taxon>
        <taxon>Cellulomonadaceae</taxon>
        <taxon>Cellulomonas</taxon>
    </lineage>
</organism>
<dbReference type="Proteomes" id="UP000296469">
    <property type="component" value="Chromosome"/>
</dbReference>
<dbReference type="KEGG" id="celz:E5225_10675"/>
<dbReference type="InterPro" id="IPR035956">
    <property type="entry name" value="RimP_N_sf"/>
</dbReference>
<evidence type="ECO:0000256" key="4">
    <source>
        <dbReference type="SAM" id="MobiDB-lite"/>
    </source>
</evidence>
<reference evidence="6 7" key="1">
    <citation type="submission" date="2019-04" db="EMBL/GenBank/DDBJ databases">
        <title>Isolation and identification of Cellulomonas shaoxiangyii sp. Nov. isolated from feces of the Tibetan antelopes (Pantholops hodgsonii) in the Qinghai-Tibet plateau of China.</title>
        <authorList>
            <person name="Tian Z."/>
        </authorList>
    </citation>
    <scope>NUCLEOTIDE SEQUENCE [LARGE SCALE GENOMIC DNA]</scope>
    <source>
        <strain evidence="6 7">Z28</strain>
    </source>
</reference>
<dbReference type="PANTHER" id="PTHR33867">
    <property type="entry name" value="RIBOSOME MATURATION FACTOR RIMP"/>
    <property type="match status" value="1"/>
</dbReference>
<dbReference type="InterPro" id="IPR028989">
    <property type="entry name" value="RimP_N"/>
</dbReference>
<dbReference type="RefSeq" id="WP_135975579.1">
    <property type="nucleotide sequence ID" value="NZ_CP039291.1"/>
</dbReference>
<dbReference type="SUPFAM" id="SSF75420">
    <property type="entry name" value="YhbC-like, N-terminal domain"/>
    <property type="match status" value="1"/>
</dbReference>
<evidence type="ECO:0000259" key="5">
    <source>
        <dbReference type="Pfam" id="PF02576"/>
    </source>
</evidence>
<keyword evidence="1 3" id="KW-0963">Cytoplasm</keyword>
<keyword evidence="7" id="KW-1185">Reference proteome</keyword>
<evidence type="ECO:0000256" key="1">
    <source>
        <dbReference type="ARBA" id="ARBA00022490"/>
    </source>
</evidence>
<feature type="region of interest" description="Disordered" evidence="4">
    <location>
        <begin position="137"/>
        <end position="181"/>
    </location>
</feature>
<dbReference type="GO" id="GO:0005829">
    <property type="term" value="C:cytosol"/>
    <property type="evidence" value="ECO:0007669"/>
    <property type="project" value="TreeGrafter"/>
</dbReference>
<dbReference type="OrthoDB" id="9805006at2"/>
<comment type="function">
    <text evidence="3">Required for maturation of 30S ribosomal subunits.</text>
</comment>
<proteinExistence type="inferred from homology"/>
<dbReference type="PANTHER" id="PTHR33867:SF1">
    <property type="entry name" value="RIBOSOME MATURATION FACTOR RIMP"/>
    <property type="match status" value="1"/>
</dbReference>
<gene>
    <name evidence="3" type="primary">rimP</name>
    <name evidence="6" type="ORF">E5225_10675</name>
</gene>
<comment type="similarity">
    <text evidence="3">Belongs to the RimP family.</text>
</comment>
<evidence type="ECO:0000313" key="7">
    <source>
        <dbReference type="Proteomes" id="UP000296469"/>
    </source>
</evidence>
<name>A0A4P7SJR8_9CELL</name>
<protein>
    <recommendedName>
        <fullName evidence="3">Ribosome maturation factor RimP</fullName>
    </recommendedName>
</protein>
<evidence type="ECO:0000313" key="6">
    <source>
        <dbReference type="EMBL" id="QCB93958.1"/>
    </source>
</evidence>
<dbReference type="Gene3D" id="3.30.300.70">
    <property type="entry name" value="RimP-like superfamily, N-terminal"/>
    <property type="match status" value="1"/>
</dbReference>
<comment type="subcellular location">
    <subcellularLocation>
        <location evidence="3">Cytoplasm</location>
    </subcellularLocation>
</comment>
<evidence type="ECO:0000256" key="3">
    <source>
        <dbReference type="HAMAP-Rule" id="MF_01077"/>
    </source>
</evidence>
<evidence type="ECO:0000256" key="2">
    <source>
        <dbReference type="ARBA" id="ARBA00022517"/>
    </source>
</evidence>
<dbReference type="HAMAP" id="MF_01077">
    <property type="entry name" value="RimP"/>
    <property type="match status" value="1"/>
</dbReference>
<dbReference type="EMBL" id="CP039291">
    <property type="protein sequence ID" value="QCB93958.1"/>
    <property type="molecule type" value="Genomic_DNA"/>
</dbReference>
<dbReference type="GO" id="GO:0006412">
    <property type="term" value="P:translation"/>
    <property type="evidence" value="ECO:0007669"/>
    <property type="project" value="TreeGrafter"/>
</dbReference>
<keyword evidence="2 3" id="KW-0690">Ribosome biogenesis</keyword>
<dbReference type="InterPro" id="IPR003728">
    <property type="entry name" value="Ribosome_maturation_RimP"/>
</dbReference>
<feature type="domain" description="Ribosome maturation factor RimP N-terminal" evidence="5">
    <location>
        <begin position="14"/>
        <end position="89"/>
    </location>
</feature>
<dbReference type="Pfam" id="PF02576">
    <property type="entry name" value="RimP_N"/>
    <property type="match status" value="1"/>
</dbReference>
<dbReference type="GO" id="GO:0000028">
    <property type="term" value="P:ribosomal small subunit assembly"/>
    <property type="evidence" value="ECO:0007669"/>
    <property type="project" value="TreeGrafter"/>
</dbReference>
<dbReference type="AlphaFoldDB" id="A0A4P7SJR8"/>